<dbReference type="RefSeq" id="WP_087147648.1">
    <property type="nucleotide sequence ID" value="NZ_FUKJ01000306.1"/>
</dbReference>
<name>A0A1R4HCX9_9GAMM</name>
<evidence type="ECO:0000313" key="2">
    <source>
        <dbReference type="Proteomes" id="UP000195442"/>
    </source>
</evidence>
<organism evidence="1 2">
    <name type="scientific">Crenothrix polyspora</name>
    <dbReference type="NCBI Taxonomy" id="360316"/>
    <lineage>
        <taxon>Bacteria</taxon>
        <taxon>Pseudomonadati</taxon>
        <taxon>Pseudomonadota</taxon>
        <taxon>Gammaproteobacteria</taxon>
        <taxon>Methylococcales</taxon>
        <taxon>Crenotrichaceae</taxon>
        <taxon>Crenothrix</taxon>
    </lineage>
</organism>
<dbReference type="AlphaFoldDB" id="A0A1R4HCX9"/>
<proteinExistence type="predicted"/>
<dbReference type="EMBL" id="FUKJ01000306">
    <property type="protein sequence ID" value="SJM94083.1"/>
    <property type="molecule type" value="Genomic_DNA"/>
</dbReference>
<sequence>MTILYVQHNYAVFGFGETRHDAIVMAAQWLKDATGKQGCSVDYAESLLVTLPKSGQMTLYETAENIPADAENWGGEELLDWYHDVD</sequence>
<dbReference type="Proteomes" id="UP000195442">
    <property type="component" value="Unassembled WGS sequence"/>
</dbReference>
<reference evidence="2" key="1">
    <citation type="submission" date="2017-02" db="EMBL/GenBank/DDBJ databases">
        <authorList>
            <person name="Daims H."/>
        </authorList>
    </citation>
    <scope>NUCLEOTIDE SEQUENCE [LARGE SCALE GENOMIC DNA]</scope>
</reference>
<accession>A0A1R4HCX9</accession>
<keyword evidence="2" id="KW-1185">Reference proteome</keyword>
<evidence type="ECO:0000313" key="1">
    <source>
        <dbReference type="EMBL" id="SJM94083.1"/>
    </source>
</evidence>
<protein>
    <submittedName>
        <fullName evidence="1">Uncharacterized protein</fullName>
    </submittedName>
</protein>
<gene>
    <name evidence="1" type="ORF">CRENPOLYSF2_3740009</name>
</gene>
<dbReference type="OrthoDB" id="5569072at2"/>